<keyword evidence="3" id="KW-0342">GTP-binding</keyword>
<sequence length="357" mass="42309">GMTESIRECNFRRECIRDFFPYRKCFTFPRPIDSKNLKHLDKIPDNELIKDFVEVSKKFCNYIYDSAKPKRVQGAVLNGRLFATLLETFVEFIHNGQAPCLESAVTQMAQIENSKAVEEAVQCYQESMEKLVKFPMGSDELSKHHIHSEKKAYDTFRTRSFKDEKKSYMKRLLQSDLESSYKQYRSKNKRKSEVFCRDLLRKLFQLVEKKVEQNAYQRPGGFREYTLDQELVEKQYLSTPGKGVEASNVLFEFKGKKETEMKLILQNNLAEKEKEITGKCAEVQHTRVLCRVYTKILEFSIEKQLEDEKRSNKENIEKLLQKMEEERMRMMHENKLLLEQKLHNIEKKIDSLKKEES</sequence>
<dbReference type="Ensembl" id="ENSLACT00000000266.1">
    <property type="protein sequence ID" value="ENSLACP00000000264.1"/>
    <property type="gene ID" value="ENSLACG00000000237.1"/>
</dbReference>
<keyword evidence="1" id="KW-0547">Nucleotide-binding</keyword>
<keyword evidence="2" id="KW-0378">Hydrolase</keyword>
<dbReference type="HOGENOM" id="CLU_018608_0_0_1"/>
<dbReference type="InterPro" id="IPR003191">
    <property type="entry name" value="Guanylate-bd/ATL_C"/>
</dbReference>
<reference evidence="8" key="1">
    <citation type="submission" date="2011-08" db="EMBL/GenBank/DDBJ databases">
        <title>The draft genome of Latimeria chalumnae.</title>
        <authorList>
            <person name="Di Palma F."/>
            <person name="Alfoldi J."/>
            <person name="Johnson J."/>
            <person name="Berlin A."/>
            <person name="Gnerre S."/>
            <person name="Jaffe D."/>
            <person name="MacCallum I."/>
            <person name="Young S."/>
            <person name="Walker B.J."/>
            <person name="Lander E."/>
            <person name="Lindblad-Toh K."/>
        </authorList>
    </citation>
    <scope>NUCLEOTIDE SEQUENCE [LARGE SCALE GENOMIC DNA]</scope>
    <source>
        <strain evidence="8">Wild caught</strain>
    </source>
</reference>
<dbReference type="InterPro" id="IPR036543">
    <property type="entry name" value="Guanylate-bd_C_sf"/>
</dbReference>
<dbReference type="EMBL" id="AFYH01265615">
    <property type="status" value="NOT_ANNOTATED_CDS"/>
    <property type="molecule type" value="Genomic_DNA"/>
</dbReference>
<dbReference type="EMBL" id="AFYH01265616">
    <property type="status" value="NOT_ANNOTATED_CDS"/>
    <property type="molecule type" value="Genomic_DNA"/>
</dbReference>
<evidence type="ECO:0000313" key="8">
    <source>
        <dbReference type="Proteomes" id="UP000008672"/>
    </source>
</evidence>
<dbReference type="PROSITE" id="PS51715">
    <property type="entry name" value="G_GB1_RHD3"/>
    <property type="match status" value="1"/>
</dbReference>
<dbReference type="InterPro" id="IPR015894">
    <property type="entry name" value="Guanylate-bd_N"/>
</dbReference>
<evidence type="ECO:0000259" key="6">
    <source>
        <dbReference type="PROSITE" id="PS51715"/>
    </source>
</evidence>
<dbReference type="eggNOG" id="KOG2037">
    <property type="taxonomic scope" value="Eukaryota"/>
</dbReference>
<organism evidence="7 8">
    <name type="scientific">Latimeria chalumnae</name>
    <name type="common">Coelacanth</name>
    <dbReference type="NCBI Taxonomy" id="7897"/>
    <lineage>
        <taxon>Eukaryota</taxon>
        <taxon>Metazoa</taxon>
        <taxon>Chordata</taxon>
        <taxon>Craniata</taxon>
        <taxon>Vertebrata</taxon>
        <taxon>Euteleostomi</taxon>
        <taxon>Coelacanthiformes</taxon>
        <taxon>Coelacanthidae</taxon>
        <taxon>Latimeria</taxon>
    </lineage>
</organism>
<evidence type="ECO:0000256" key="1">
    <source>
        <dbReference type="ARBA" id="ARBA00022741"/>
    </source>
</evidence>
<reference evidence="7" key="2">
    <citation type="submission" date="2025-08" db="UniProtKB">
        <authorList>
            <consortium name="Ensembl"/>
        </authorList>
    </citation>
    <scope>IDENTIFICATION</scope>
</reference>
<protein>
    <recommendedName>
        <fullName evidence="6">GB1/RHD3-type G domain-containing protein</fullName>
    </recommendedName>
</protein>
<evidence type="ECO:0000256" key="5">
    <source>
        <dbReference type="SAM" id="Coils"/>
    </source>
</evidence>
<evidence type="ECO:0000256" key="2">
    <source>
        <dbReference type="ARBA" id="ARBA00022801"/>
    </source>
</evidence>
<feature type="coiled-coil region" evidence="5">
    <location>
        <begin position="302"/>
        <end position="355"/>
    </location>
</feature>
<dbReference type="GO" id="GO:0003924">
    <property type="term" value="F:GTPase activity"/>
    <property type="evidence" value="ECO:0007669"/>
    <property type="project" value="InterPro"/>
</dbReference>
<comment type="similarity">
    <text evidence="4">Belongs to the TRAFAC class dynamin-like GTPase superfamily. GB1/RHD3 GTPase family.</text>
</comment>
<evidence type="ECO:0000256" key="4">
    <source>
        <dbReference type="PROSITE-ProRule" id="PRU01052"/>
    </source>
</evidence>
<dbReference type="EMBL" id="AFYH01265617">
    <property type="status" value="NOT_ANNOTATED_CDS"/>
    <property type="molecule type" value="Genomic_DNA"/>
</dbReference>
<dbReference type="SUPFAM" id="SSF48340">
    <property type="entry name" value="Interferon-induced guanylate-binding protein 1 (GBP1), C-terminal domain"/>
    <property type="match status" value="1"/>
</dbReference>
<dbReference type="GeneTree" id="ENSGT00940000154265"/>
<evidence type="ECO:0000313" key="7">
    <source>
        <dbReference type="Ensembl" id="ENSLACP00000000264.1"/>
    </source>
</evidence>
<dbReference type="InterPro" id="IPR030386">
    <property type="entry name" value="G_GB1_RHD3_dom"/>
</dbReference>
<name>H2ZS93_LATCH</name>
<dbReference type="GO" id="GO:0005525">
    <property type="term" value="F:GTP binding"/>
    <property type="evidence" value="ECO:0007669"/>
    <property type="project" value="UniProtKB-KW"/>
</dbReference>
<dbReference type="Proteomes" id="UP000008672">
    <property type="component" value="Unassembled WGS sequence"/>
</dbReference>
<dbReference type="PANTHER" id="PTHR10751">
    <property type="entry name" value="GUANYLATE BINDING PROTEIN"/>
    <property type="match status" value="1"/>
</dbReference>
<dbReference type="Gene3D" id="3.40.50.300">
    <property type="entry name" value="P-loop containing nucleotide triphosphate hydrolases"/>
    <property type="match status" value="1"/>
</dbReference>
<dbReference type="Gene3D" id="1.20.1000.10">
    <property type="entry name" value="Guanylate-binding protein, C-terminal domain"/>
    <property type="match status" value="1"/>
</dbReference>
<dbReference type="OMA" id="AYSEWME"/>
<keyword evidence="8" id="KW-1185">Reference proteome</keyword>
<accession>H2ZS93</accession>
<dbReference type="InterPro" id="IPR027417">
    <property type="entry name" value="P-loop_NTPase"/>
</dbReference>
<dbReference type="Pfam" id="PF02841">
    <property type="entry name" value="GBP_C"/>
    <property type="match status" value="1"/>
</dbReference>
<keyword evidence="5" id="KW-0175">Coiled coil</keyword>
<feature type="domain" description="GB1/RHD3-type G" evidence="6">
    <location>
        <begin position="1"/>
        <end position="68"/>
    </location>
</feature>
<dbReference type="InParanoid" id="H2ZS93"/>
<dbReference type="AlphaFoldDB" id="H2ZS93"/>
<reference evidence="7" key="3">
    <citation type="submission" date="2025-09" db="UniProtKB">
        <authorList>
            <consortium name="Ensembl"/>
        </authorList>
    </citation>
    <scope>IDENTIFICATION</scope>
</reference>
<dbReference type="Pfam" id="PF02263">
    <property type="entry name" value="GBP"/>
    <property type="match status" value="1"/>
</dbReference>
<evidence type="ECO:0000256" key="3">
    <source>
        <dbReference type="ARBA" id="ARBA00023134"/>
    </source>
</evidence>
<proteinExistence type="inferred from homology"/>